<sequence length="409" mass="40331">MMASGCRVLVAAAAAVAVVVATVTTAAAGPLATVRQVSGSASFGGPVLVLGDGGTRPTTVDGTVVLNPSLPSSPFPSSPSSPSPSLPLSPFPSLPSSPFPPPPRPPFPPPPPPPACAPYTPCNTDGNCPAVQGVRRACLPRVCVASACSTNPYTCAPTICTKDCSPFFSGVCGPAPPPTIPPTPSPTLPPQRACNPPVGLLAPFSCCKNFGIGCTPVGAECSVGGFPPAPACVAAAECVLTAVSPAIWADAPDPGVCRLRAGVLSPCATACAAGGAARCAFANVRVTTCDVWRRDRPTVGDCVAPVAPPDRPRCCEKAGVGCIPAGAPCSSGGFSLYPLPACAAGSACLLTSLDPLRGALDRPDTGTCVQGLGPGAPACATVCGLGAGSSICSFEGGKLTLCAQFLTLE</sequence>
<keyword evidence="2" id="KW-0732">Signal</keyword>
<organism evidence="3 4">
    <name type="scientific">Porphyra umbilicalis</name>
    <name type="common">Purple laver</name>
    <name type="synonym">Red alga</name>
    <dbReference type="NCBI Taxonomy" id="2786"/>
    <lineage>
        <taxon>Eukaryota</taxon>
        <taxon>Rhodophyta</taxon>
        <taxon>Bangiophyceae</taxon>
        <taxon>Bangiales</taxon>
        <taxon>Bangiaceae</taxon>
        <taxon>Porphyra</taxon>
    </lineage>
</organism>
<feature type="region of interest" description="Disordered" evidence="1">
    <location>
        <begin position="71"/>
        <end position="106"/>
    </location>
</feature>
<evidence type="ECO:0000313" key="4">
    <source>
        <dbReference type="Proteomes" id="UP000218209"/>
    </source>
</evidence>
<gene>
    <name evidence="3" type="ORF">BU14_0362s0010</name>
</gene>
<keyword evidence="4" id="KW-1185">Reference proteome</keyword>
<dbReference type="EMBL" id="KV919006">
    <property type="protein sequence ID" value="OSX73272.1"/>
    <property type="molecule type" value="Genomic_DNA"/>
</dbReference>
<name>A0A1X6NXG7_PORUM</name>
<proteinExistence type="predicted"/>
<accession>A0A1X6NXG7</accession>
<evidence type="ECO:0000256" key="2">
    <source>
        <dbReference type="SAM" id="SignalP"/>
    </source>
</evidence>
<reference evidence="3 4" key="1">
    <citation type="submission" date="2017-03" db="EMBL/GenBank/DDBJ databases">
        <title>WGS assembly of Porphyra umbilicalis.</title>
        <authorList>
            <person name="Brawley S.H."/>
            <person name="Blouin N.A."/>
            <person name="Ficko-Blean E."/>
            <person name="Wheeler G.L."/>
            <person name="Lohr M."/>
            <person name="Goodson H.V."/>
            <person name="Jenkins J.W."/>
            <person name="Blaby-Haas C.E."/>
            <person name="Helliwell K.E."/>
            <person name="Chan C."/>
            <person name="Marriage T."/>
            <person name="Bhattacharya D."/>
            <person name="Klein A.S."/>
            <person name="Badis Y."/>
            <person name="Brodie J."/>
            <person name="Cao Y."/>
            <person name="Collen J."/>
            <person name="Dittami S.M."/>
            <person name="Gachon C.M."/>
            <person name="Green B.R."/>
            <person name="Karpowicz S."/>
            <person name="Kim J.W."/>
            <person name="Kudahl U."/>
            <person name="Lin S."/>
            <person name="Michel G."/>
            <person name="Mittag M."/>
            <person name="Olson B.J."/>
            <person name="Pangilinan J."/>
            <person name="Peng Y."/>
            <person name="Qiu H."/>
            <person name="Shu S."/>
            <person name="Singer J.T."/>
            <person name="Smith A.G."/>
            <person name="Sprecher B.N."/>
            <person name="Wagner V."/>
            <person name="Wang W."/>
            <person name="Wang Z.-Y."/>
            <person name="Yan J."/>
            <person name="Yarish C."/>
            <person name="Zoeuner-Riek S."/>
            <person name="Zhuang Y."/>
            <person name="Zou Y."/>
            <person name="Lindquist E.A."/>
            <person name="Grimwood J."/>
            <person name="Barry K."/>
            <person name="Rokhsar D.S."/>
            <person name="Schmutz J."/>
            <person name="Stiller J.W."/>
            <person name="Grossman A.R."/>
            <person name="Prochnik S.E."/>
        </authorList>
    </citation>
    <scope>NUCLEOTIDE SEQUENCE [LARGE SCALE GENOMIC DNA]</scope>
    <source>
        <strain evidence="3">4086291</strain>
    </source>
</reference>
<evidence type="ECO:0000256" key="1">
    <source>
        <dbReference type="SAM" id="MobiDB-lite"/>
    </source>
</evidence>
<dbReference type="AlphaFoldDB" id="A0A1X6NXG7"/>
<evidence type="ECO:0000313" key="3">
    <source>
        <dbReference type="EMBL" id="OSX73272.1"/>
    </source>
</evidence>
<protein>
    <recommendedName>
        <fullName evidence="5">IGFBP N-terminal domain-containing protein</fullName>
    </recommendedName>
</protein>
<feature type="signal peptide" evidence="2">
    <location>
        <begin position="1"/>
        <end position="21"/>
    </location>
</feature>
<feature type="chain" id="PRO_5012665491" description="IGFBP N-terminal domain-containing protein" evidence="2">
    <location>
        <begin position="22"/>
        <end position="409"/>
    </location>
</feature>
<dbReference type="Proteomes" id="UP000218209">
    <property type="component" value="Unassembled WGS sequence"/>
</dbReference>
<evidence type="ECO:0008006" key="5">
    <source>
        <dbReference type="Google" id="ProtNLM"/>
    </source>
</evidence>